<keyword evidence="7" id="KW-0539">Nucleus</keyword>
<keyword evidence="7" id="KW-0963">Cytoplasm</keyword>
<keyword evidence="14" id="KW-1185">Reference proteome</keyword>
<dbReference type="PIRSF" id="PIRSF038084">
    <property type="entry name" value="HAT-B_cat"/>
    <property type="match status" value="1"/>
</dbReference>
<dbReference type="InterPro" id="IPR016181">
    <property type="entry name" value="Acyl_CoA_acyltransferase"/>
</dbReference>
<dbReference type="RefSeq" id="XP_033655273.1">
    <property type="nucleotide sequence ID" value="XM_033794286.1"/>
</dbReference>
<evidence type="ECO:0000256" key="5">
    <source>
        <dbReference type="ARBA" id="ARBA00023315"/>
    </source>
</evidence>
<organism evidence="13 14">
    <name type="scientific">Westerdykella ornata</name>
    <dbReference type="NCBI Taxonomy" id="318751"/>
    <lineage>
        <taxon>Eukaryota</taxon>
        <taxon>Fungi</taxon>
        <taxon>Dikarya</taxon>
        <taxon>Ascomycota</taxon>
        <taxon>Pezizomycotina</taxon>
        <taxon>Dothideomycetes</taxon>
        <taxon>Pleosporomycetidae</taxon>
        <taxon>Pleosporales</taxon>
        <taxon>Sporormiaceae</taxon>
        <taxon>Westerdykella</taxon>
    </lineage>
</organism>
<evidence type="ECO:0000256" key="2">
    <source>
        <dbReference type="ARBA" id="ARBA00013184"/>
    </source>
</evidence>
<feature type="active site" description="Proton donor/acceptor" evidence="8">
    <location>
        <position position="312"/>
    </location>
</feature>
<evidence type="ECO:0000259" key="12">
    <source>
        <dbReference type="Pfam" id="PF10394"/>
    </source>
</evidence>
<protein>
    <recommendedName>
        <fullName evidence="3 7">Histone acetyltransferase type B catalytic subunit</fullName>
        <ecNumber evidence="2 7">2.3.1.48</ecNumber>
    </recommendedName>
</protein>
<comment type="similarity">
    <text evidence="1 7">Belongs to the HAT1 family.</text>
</comment>
<comment type="subunit">
    <text evidence="7">Component of the HAT-B complex composed of at least HAT1 and HAT2. The HAT-B complex binds to histone H4 tail.</text>
</comment>
<dbReference type="EMBL" id="ML986489">
    <property type="protein sequence ID" value="KAF2277734.1"/>
    <property type="molecule type" value="Genomic_DNA"/>
</dbReference>
<evidence type="ECO:0000313" key="13">
    <source>
        <dbReference type="EMBL" id="KAF2277734.1"/>
    </source>
</evidence>
<feature type="region of interest" description="Interaction with histone H4 N-terminus" evidence="9">
    <location>
        <begin position="46"/>
        <end position="48"/>
    </location>
</feature>
<dbReference type="GO" id="GO:0031509">
    <property type="term" value="P:subtelomeric heterochromatin formation"/>
    <property type="evidence" value="ECO:0007669"/>
    <property type="project" value="InterPro"/>
</dbReference>
<gene>
    <name evidence="13" type="ORF">EI97DRAFT_271767</name>
</gene>
<name>A0A6A6JNB1_WESOR</name>
<dbReference type="GO" id="GO:0005737">
    <property type="term" value="C:cytoplasm"/>
    <property type="evidence" value="ECO:0007669"/>
    <property type="project" value="UniProtKB-SubCell"/>
</dbReference>
<keyword evidence="4 7" id="KW-0808">Transferase</keyword>
<dbReference type="InterPro" id="IPR017380">
    <property type="entry name" value="Hist_AcTrfase_B-typ_cat-su"/>
</dbReference>
<proteinExistence type="inferred from homology"/>
<evidence type="ECO:0000256" key="3">
    <source>
        <dbReference type="ARBA" id="ARBA00021268"/>
    </source>
</evidence>
<evidence type="ECO:0000256" key="10">
    <source>
        <dbReference type="PIRSR" id="PIRSR038084-3"/>
    </source>
</evidence>
<dbReference type="EC" id="2.3.1.48" evidence="2 7"/>
<evidence type="ECO:0000256" key="7">
    <source>
        <dbReference type="PIRNR" id="PIRNR038084"/>
    </source>
</evidence>
<dbReference type="GO" id="GO:0005634">
    <property type="term" value="C:nucleus"/>
    <property type="evidence" value="ECO:0007669"/>
    <property type="project" value="UniProtKB-SubCell"/>
</dbReference>
<dbReference type="GO" id="GO:0000781">
    <property type="term" value="C:chromosome, telomeric region"/>
    <property type="evidence" value="ECO:0007669"/>
    <property type="project" value="GOC"/>
</dbReference>
<comment type="subcellular location">
    <subcellularLocation>
        <location evidence="7">Cytoplasm</location>
    </subcellularLocation>
    <subcellularLocation>
        <location evidence="7">Nucleus</location>
    </subcellularLocation>
</comment>
<dbReference type="Gene3D" id="3.40.630.30">
    <property type="match status" value="1"/>
</dbReference>
<dbReference type="AlphaFoldDB" id="A0A6A6JNB1"/>
<comment type="function">
    <text evidence="7">Catalytic component of the histone acetylase B (HAT-B) complex. Has intrinsic substrate specificity that modifies lysine in recognition sequence GXGKXG. Involved in DNA double-strand break repair.</text>
</comment>
<feature type="region of interest" description="Disordered" evidence="11">
    <location>
        <begin position="469"/>
        <end position="520"/>
    </location>
</feature>
<keyword evidence="5 7" id="KW-0012">Acyltransferase</keyword>
<feature type="binding site" evidence="9">
    <location>
        <begin position="277"/>
        <end position="279"/>
    </location>
    <ligand>
        <name>acetyl-CoA</name>
        <dbReference type="ChEBI" id="CHEBI:57288"/>
    </ligand>
</feature>
<feature type="compositionally biased region" description="Low complexity" evidence="11">
    <location>
        <begin position="509"/>
        <end position="520"/>
    </location>
</feature>
<evidence type="ECO:0000256" key="9">
    <source>
        <dbReference type="PIRSR" id="PIRSR038084-2"/>
    </source>
</evidence>
<reference evidence="13" key="1">
    <citation type="journal article" date="2020" name="Stud. Mycol.">
        <title>101 Dothideomycetes genomes: a test case for predicting lifestyles and emergence of pathogens.</title>
        <authorList>
            <person name="Haridas S."/>
            <person name="Albert R."/>
            <person name="Binder M."/>
            <person name="Bloem J."/>
            <person name="Labutti K."/>
            <person name="Salamov A."/>
            <person name="Andreopoulos B."/>
            <person name="Baker S."/>
            <person name="Barry K."/>
            <person name="Bills G."/>
            <person name="Bluhm B."/>
            <person name="Cannon C."/>
            <person name="Castanera R."/>
            <person name="Culley D."/>
            <person name="Daum C."/>
            <person name="Ezra D."/>
            <person name="Gonzalez J."/>
            <person name="Henrissat B."/>
            <person name="Kuo A."/>
            <person name="Liang C."/>
            <person name="Lipzen A."/>
            <person name="Lutzoni F."/>
            <person name="Magnuson J."/>
            <person name="Mondo S."/>
            <person name="Nolan M."/>
            <person name="Ohm R."/>
            <person name="Pangilinan J."/>
            <person name="Park H.-J."/>
            <person name="Ramirez L."/>
            <person name="Alfaro M."/>
            <person name="Sun H."/>
            <person name="Tritt A."/>
            <person name="Yoshinaga Y."/>
            <person name="Zwiers L.-H."/>
            <person name="Turgeon B."/>
            <person name="Goodwin S."/>
            <person name="Spatafora J."/>
            <person name="Crous P."/>
            <person name="Grigoriev I."/>
        </authorList>
    </citation>
    <scope>NUCLEOTIDE SEQUENCE</scope>
    <source>
        <strain evidence="13">CBS 379.55</strain>
    </source>
</reference>
<evidence type="ECO:0000313" key="14">
    <source>
        <dbReference type="Proteomes" id="UP000800097"/>
    </source>
</evidence>
<dbReference type="GeneID" id="54547461"/>
<evidence type="ECO:0000256" key="8">
    <source>
        <dbReference type="PIRSR" id="PIRSR038084-1"/>
    </source>
</evidence>
<sequence>MDVDIEDWVHDAKECIEINFFRPSTNAERVNKEPLHPEFAYSLFGEEESIVGYRDPKITLNYRANDLQVTLDIKSKGKVDLATLLPNAEVKQVDINKVFEEHISTGKIESTTNRDPDALSNTWKPPGERLRSFELNGRQYEIWSTSLADLVALQLWKRIQILVLFYVDGASPLELDEDWTYERWTLHLLYEVTPLKDASTSPYTLAGFSTSHRYWILPTLEVMRATQHLPSPPPSSNGDASEQFPPRIELAQQDEPRIFKEQVNVLELPSRERISQFLILPHFQGLGLGTRLYQTLFSHYVEAKNIYEIPVEDPNEDFDRMRDYCDILYLRKIPEFNNLTLASSLPPEKLHKKAPIPRDEILGNGTDLTALRHKAKIVPRQFDRMLELHLLSTIPPAHRSRARITRKEKASNENDRRYYFWRLALKARIYRQNADVLDQLKDEPEERVSKLEDAVDSQQAEYEERLEALEKRQRAASRGTVRSEGDNSVPKGTKRSRVVVEDEDEDSEGVGSVSSKKARA</sequence>
<dbReference type="Gene3D" id="3.90.360.10">
    <property type="entry name" value="Histone acetyl transferase 1 (HAT1), N-terminal domain"/>
    <property type="match status" value="1"/>
</dbReference>
<dbReference type="Pfam" id="PF10394">
    <property type="entry name" value="Hat1_N"/>
    <property type="match status" value="1"/>
</dbReference>
<evidence type="ECO:0000256" key="1">
    <source>
        <dbReference type="ARBA" id="ARBA00010543"/>
    </source>
</evidence>
<accession>A0A6A6JNB1</accession>
<evidence type="ECO:0000256" key="6">
    <source>
        <dbReference type="ARBA" id="ARBA00048017"/>
    </source>
</evidence>
<feature type="binding site" evidence="9">
    <location>
        <begin position="284"/>
        <end position="290"/>
    </location>
    <ligand>
        <name>acetyl-CoA</name>
        <dbReference type="ChEBI" id="CHEBI:57288"/>
    </ligand>
</feature>
<dbReference type="GO" id="GO:0004402">
    <property type="term" value="F:histone acetyltransferase activity"/>
    <property type="evidence" value="ECO:0007669"/>
    <property type="project" value="UniProtKB-UniRule"/>
</dbReference>
<dbReference type="InterPro" id="IPR019467">
    <property type="entry name" value="Hat1_N"/>
</dbReference>
<feature type="site" description="Interaction with histone H4 N-terminus" evidence="10">
    <location>
        <position position="184"/>
    </location>
</feature>
<dbReference type="SUPFAM" id="SSF55729">
    <property type="entry name" value="Acyl-CoA N-acyltransferases (Nat)"/>
    <property type="match status" value="1"/>
</dbReference>
<feature type="binding site" evidence="9">
    <location>
        <position position="315"/>
    </location>
    <ligand>
        <name>acetyl-CoA</name>
        <dbReference type="ChEBI" id="CHEBI:57288"/>
    </ligand>
</feature>
<dbReference type="InterPro" id="IPR037113">
    <property type="entry name" value="Hat1_N_sf"/>
</dbReference>
<feature type="domain" description="Histone acetyl transferase HAT1 N-terminal" evidence="12">
    <location>
        <begin position="8"/>
        <end position="168"/>
    </location>
</feature>
<evidence type="ECO:0000256" key="11">
    <source>
        <dbReference type="SAM" id="MobiDB-lite"/>
    </source>
</evidence>
<evidence type="ECO:0000256" key="4">
    <source>
        <dbReference type="ARBA" id="ARBA00022679"/>
    </source>
</evidence>
<dbReference type="OrthoDB" id="10253098at2759"/>
<comment type="catalytic activity">
    <reaction evidence="6 7">
        <text>L-lysyl-[protein] + acetyl-CoA = N(6)-acetyl-L-lysyl-[protein] + CoA + H(+)</text>
        <dbReference type="Rhea" id="RHEA:45948"/>
        <dbReference type="Rhea" id="RHEA-COMP:9752"/>
        <dbReference type="Rhea" id="RHEA-COMP:10731"/>
        <dbReference type="ChEBI" id="CHEBI:15378"/>
        <dbReference type="ChEBI" id="CHEBI:29969"/>
        <dbReference type="ChEBI" id="CHEBI:57287"/>
        <dbReference type="ChEBI" id="CHEBI:57288"/>
        <dbReference type="ChEBI" id="CHEBI:61930"/>
        <dbReference type="EC" id="2.3.1.48"/>
    </reaction>
</comment>
<dbReference type="Proteomes" id="UP000800097">
    <property type="component" value="Unassembled WGS sequence"/>
</dbReference>
<dbReference type="PANTHER" id="PTHR12046">
    <property type="entry name" value="HISTONE ACETYLTRANSFERASE TYPE B CATALYTIC SUBUNIT"/>
    <property type="match status" value="1"/>
</dbReference>